<gene>
    <name evidence="7 8" type="primary">lgt</name>
    <name evidence="8" type="ORF">SOO65_19995</name>
</gene>
<evidence type="ECO:0000256" key="1">
    <source>
        <dbReference type="ARBA" id="ARBA00007150"/>
    </source>
</evidence>
<dbReference type="KEGG" id="psti:SOO65_19995"/>
<feature type="transmembrane region" description="Helical" evidence="7">
    <location>
        <begin position="197"/>
        <end position="215"/>
    </location>
</feature>
<dbReference type="HAMAP" id="MF_01147">
    <property type="entry name" value="Lgt"/>
    <property type="match status" value="1"/>
</dbReference>
<sequence length="265" mass="30339">MNQEWIDPVIFAVGPLQVRWYGAMYVLGFVVGSFLLKYLANKKFWPLDKEAIDKYVTMLIIGMFLGARLFYVFIYNWEYYSVNLMDIFSVWKGGLSFHGAVFGMCIATLMFAKKHNVHFFQIADCLAVAGSPGLLFGRLGNFINGELYGRVTDSWAGIVFPGGGPFPRHPSQLYEGLLEGIFLFAILFYIHKRERFYGVVSAVFLLGYGVFRFIVEFFREPDAQLGYYLGYFTMGQFLCLAMIVLSYFILMLAKKANVKNPLTQR</sequence>
<comment type="subcellular location">
    <subcellularLocation>
        <location evidence="7">Cell membrane</location>
        <topology evidence="7">Multi-pass membrane protein</topology>
    </subcellularLocation>
</comment>
<name>A0AAX4HPB8_9BACT</name>
<keyword evidence="2 7" id="KW-1003">Cell membrane</keyword>
<evidence type="ECO:0000256" key="3">
    <source>
        <dbReference type="ARBA" id="ARBA00022679"/>
    </source>
</evidence>
<comment type="pathway">
    <text evidence="7">Protein modification; lipoprotein biosynthesis (diacylglyceryl transfer).</text>
</comment>
<keyword evidence="5 7" id="KW-1133">Transmembrane helix</keyword>
<dbReference type="GO" id="GO:0042158">
    <property type="term" value="P:lipoprotein biosynthetic process"/>
    <property type="evidence" value="ECO:0007669"/>
    <property type="project" value="UniProtKB-UniRule"/>
</dbReference>
<evidence type="ECO:0000256" key="7">
    <source>
        <dbReference type="HAMAP-Rule" id="MF_01147"/>
    </source>
</evidence>
<dbReference type="PANTHER" id="PTHR30589:SF0">
    <property type="entry name" value="PHOSPHATIDYLGLYCEROL--PROLIPOPROTEIN DIACYLGLYCERYL TRANSFERASE"/>
    <property type="match status" value="1"/>
</dbReference>
<feature type="binding site" evidence="7">
    <location>
        <position position="138"/>
    </location>
    <ligand>
        <name>a 1,2-diacyl-sn-glycero-3-phospho-(1'-sn-glycerol)</name>
        <dbReference type="ChEBI" id="CHEBI:64716"/>
    </ligand>
</feature>
<evidence type="ECO:0000313" key="9">
    <source>
        <dbReference type="Proteomes" id="UP001324634"/>
    </source>
</evidence>
<dbReference type="RefSeq" id="WP_321394817.1">
    <property type="nucleotide sequence ID" value="NZ_CP139487.1"/>
</dbReference>
<dbReference type="PROSITE" id="PS01311">
    <property type="entry name" value="LGT"/>
    <property type="match status" value="1"/>
</dbReference>
<dbReference type="PANTHER" id="PTHR30589">
    <property type="entry name" value="PROLIPOPROTEIN DIACYLGLYCERYL TRANSFERASE"/>
    <property type="match status" value="1"/>
</dbReference>
<feature type="transmembrane region" description="Helical" evidence="7">
    <location>
        <begin position="227"/>
        <end position="250"/>
    </location>
</feature>
<dbReference type="EMBL" id="CP139487">
    <property type="protein sequence ID" value="WPU64981.1"/>
    <property type="molecule type" value="Genomic_DNA"/>
</dbReference>
<comment type="function">
    <text evidence="7">Catalyzes the transfer of the diacylglyceryl group from phosphatidylglycerol to the sulfhydryl group of the N-terminal cysteine of a prolipoprotein, the first step in the formation of mature lipoproteins.</text>
</comment>
<keyword evidence="3 7" id="KW-0808">Transferase</keyword>
<dbReference type="Proteomes" id="UP001324634">
    <property type="component" value="Chromosome"/>
</dbReference>
<dbReference type="Pfam" id="PF01790">
    <property type="entry name" value="LGT"/>
    <property type="match status" value="1"/>
</dbReference>
<reference evidence="8 9" key="1">
    <citation type="submission" date="2023-11" db="EMBL/GenBank/DDBJ databases">
        <title>Peredibacter starrii A3.12.</title>
        <authorList>
            <person name="Mitchell R.J."/>
        </authorList>
    </citation>
    <scope>NUCLEOTIDE SEQUENCE [LARGE SCALE GENOMIC DNA]</scope>
    <source>
        <strain evidence="8 9">A3.12</strain>
    </source>
</reference>
<comment type="catalytic activity">
    <reaction evidence="7">
        <text>L-cysteinyl-[prolipoprotein] + a 1,2-diacyl-sn-glycero-3-phospho-(1'-sn-glycerol) = an S-1,2-diacyl-sn-glyceryl-L-cysteinyl-[prolipoprotein] + sn-glycerol 1-phosphate + H(+)</text>
        <dbReference type="Rhea" id="RHEA:56712"/>
        <dbReference type="Rhea" id="RHEA-COMP:14679"/>
        <dbReference type="Rhea" id="RHEA-COMP:14680"/>
        <dbReference type="ChEBI" id="CHEBI:15378"/>
        <dbReference type="ChEBI" id="CHEBI:29950"/>
        <dbReference type="ChEBI" id="CHEBI:57685"/>
        <dbReference type="ChEBI" id="CHEBI:64716"/>
        <dbReference type="ChEBI" id="CHEBI:140658"/>
        <dbReference type="EC" id="2.5.1.145"/>
    </reaction>
</comment>
<feature type="transmembrane region" description="Helical" evidence="7">
    <location>
        <begin position="20"/>
        <end position="40"/>
    </location>
</feature>
<protein>
    <recommendedName>
        <fullName evidence="7">Phosphatidylglycerol--prolipoprotein diacylglyceryl transferase</fullName>
        <ecNumber evidence="7">2.5.1.145</ecNumber>
    </recommendedName>
</protein>
<keyword evidence="9" id="KW-1185">Reference proteome</keyword>
<dbReference type="EC" id="2.5.1.145" evidence="7"/>
<evidence type="ECO:0000256" key="6">
    <source>
        <dbReference type="ARBA" id="ARBA00023136"/>
    </source>
</evidence>
<feature type="transmembrane region" description="Helical" evidence="7">
    <location>
        <begin position="95"/>
        <end position="112"/>
    </location>
</feature>
<evidence type="ECO:0000313" key="8">
    <source>
        <dbReference type="EMBL" id="WPU64981.1"/>
    </source>
</evidence>
<comment type="similarity">
    <text evidence="1 7">Belongs to the Lgt family.</text>
</comment>
<feature type="transmembrane region" description="Helical" evidence="7">
    <location>
        <begin position="52"/>
        <end position="75"/>
    </location>
</feature>
<evidence type="ECO:0000256" key="5">
    <source>
        <dbReference type="ARBA" id="ARBA00022989"/>
    </source>
</evidence>
<proteinExistence type="inferred from homology"/>
<organism evidence="8 9">
    <name type="scientific">Peredibacter starrii</name>
    <dbReference type="NCBI Taxonomy" id="28202"/>
    <lineage>
        <taxon>Bacteria</taxon>
        <taxon>Pseudomonadati</taxon>
        <taxon>Bdellovibrionota</taxon>
        <taxon>Bacteriovoracia</taxon>
        <taxon>Bacteriovoracales</taxon>
        <taxon>Bacteriovoracaceae</taxon>
        <taxon>Peredibacter</taxon>
    </lineage>
</organism>
<dbReference type="GO" id="GO:0008961">
    <property type="term" value="F:phosphatidylglycerol-prolipoprotein diacylglyceryl transferase activity"/>
    <property type="evidence" value="ECO:0007669"/>
    <property type="project" value="UniProtKB-UniRule"/>
</dbReference>
<dbReference type="InterPro" id="IPR001640">
    <property type="entry name" value="Lgt"/>
</dbReference>
<keyword evidence="4 7" id="KW-0812">Transmembrane</keyword>
<dbReference type="GO" id="GO:0005886">
    <property type="term" value="C:plasma membrane"/>
    <property type="evidence" value="ECO:0007669"/>
    <property type="project" value="UniProtKB-SubCell"/>
</dbReference>
<dbReference type="NCBIfam" id="TIGR00544">
    <property type="entry name" value="lgt"/>
    <property type="match status" value="1"/>
</dbReference>
<evidence type="ECO:0000256" key="4">
    <source>
        <dbReference type="ARBA" id="ARBA00022692"/>
    </source>
</evidence>
<evidence type="ECO:0000256" key="2">
    <source>
        <dbReference type="ARBA" id="ARBA00022475"/>
    </source>
</evidence>
<dbReference type="AlphaFoldDB" id="A0AAX4HPB8"/>
<accession>A0AAX4HPB8</accession>
<keyword evidence="6 7" id="KW-0472">Membrane</keyword>
<feature type="transmembrane region" description="Helical" evidence="7">
    <location>
        <begin position="173"/>
        <end position="190"/>
    </location>
</feature>